<dbReference type="RefSeq" id="WP_091400876.1">
    <property type="nucleotide sequence ID" value="NZ_FNQY01000029.1"/>
</dbReference>
<protein>
    <submittedName>
        <fullName evidence="1">Uncharacterized protein</fullName>
    </submittedName>
</protein>
<reference evidence="1 2" key="1">
    <citation type="submission" date="2016-10" db="EMBL/GenBank/DDBJ databases">
        <authorList>
            <person name="de Groot N.N."/>
        </authorList>
    </citation>
    <scope>NUCLEOTIDE SEQUENCE [LARGE SCALE GENOMIC DNA]</scope>
    <source>
        <strain evidence="1 2">Vu-144</strain>
    </source>
</reference>
<dbReference type="EMBL" id="FNQY01000029">
    <property type="protein sequence ID" value="SEA56984.1"/>
    <property type="molecule type" value="Genomic_DNA"/>
</dbReference>
<gene>
    <name evidence="1" type="ORF">SAMN05192529_12918</name>
</gene>
<name>A0A1H4C9C2_9BACT</name>
<proteinExistence type="predicted"/>
<dbReference type="STRING" id="551991.SAMN05192529_12918"/>
<dbReference type="Proteomes" id="UP000199041">
    <property type="component" value="Unassembled WGS sequence"/>
</dbReference>
<evidence type="ECO:0000313" key="1">
    <source>
        <dbReference type="EMBL" id="SEA56984.1"/>
    </source>
</evidence>
<accession>A0A1H4C9C2</accession>
<sequence length="84" mass="9402">MEELMDFLTELHNEDREKMARAIGRAEGRAEARAEARAEGRAEGMLIAIKNFIEHCPKEFKQSAASIAAIFEVEEDIVKPLLSA</sequence>
<organism evidence="1 2">
    <name type="scientific">Arachidicoccus rhizosphaerae</name>
    <dbReference type="NCBI Taxonomy" id="551991"/>
    <lineage>
        <taxon>Bacteria</taxon>
        <taxon>Pseudomonadati</taxon>
        <taxon>Bacteroidota</taxon>
        <taxon>Chitinophagia</taxon>
        <taxon>Chitinophagales</taxon>
        <taxon>Chitinophagaceae</taxon>
        <taxon>Arachidicoccus</taxon>
    </lineage>
</organism>
<evidence type="ECO:0000313" key="2">
    <source>
        <dbReference type="Proteomes" id="UP000199041"/>
    </source>
</evidence>
<keyword evidence="2" id="KW-1185">Reference proteome</keyword>
<dbReference type="AlphaFoldDB" id="A0A1H4C9C2"/>